<evidence type="ECO:0000313" key="1">
    <source>
        <dbReference type="EMBL" id="PSN82963.1"/>
    </source>
</evidence>
<comment type="caution">
    <text evidence="1">The sequence shown here is derived from an EMBL/GenBank/DDBJ whole genome shotgun (WGS) entry which is preliminary data.</text>
</comment>
<proteinExistence type="predicted"/>
<evidence type="ECO:0000313" key="2">
    <source>
        <dbReference type="Proteomes" id="UP000240880"/>
    </source>
</evidence>
<name>A0A2R6A9J7_9ARCH</name>
<sequence>MSVCFLLSKEEVEGLLNSLSENEIEKYFGAETFAKFVSFAKEKLKNTNEILSVFESAGEDLRALANKIEEGKIGSAYDRELREKLAEELEVEAFNEDFVKSKSISQILRADYLISLCVKAKIVFLFTLEILSENDKTLEPVLKEASDLLSEFVEEKDDFFTMLEIYLDPVERAEFEEALKEALNLMGKREKTSEGMWAFFEKF</sequence>
<gene>
    <name evidence="1" type="ORF">B9Q01_06400</name>
</gene>
<dbReference type="EMBL" id="NEXC01000043">
    <property type="protein sequence ID" value="PSN82963.1"/>
    <property type="molecule type" value="Genomic_DNA"/>
</dbReference>
<accession>A0A2R6A9J7</accession>
<dbReference type="AlphaFoldDB" id="A0A2R6A9J7"/>
<dbReference type="Proteomes" id="UP000240880">
    <property type="component" value="Unassembled WGS sequence"/>
</dbReference>
<protein>
    <submittedName>
        <fullName evidence="1">Uncharacterized protein</fullName>
    </submittedName>
</protein>
<organism evidence="1 2">
    <name type="scientific">Candidatus Marsarchaeota G1 archaeon OSP_D</name>
    <dbReference type="NCBI Taxonomy" id="1978155"/>
    <lineage>
        <taxon>Archaea</taxon>
        <taxon>Candidatus Marsarchaeota</taxon>
        <taxon>Candidatus Marsarchaeota group 1</taxon>
    </lineage>
</organism>
<reference evidence="1 2" key="1">
    <citation type="submission" date="2017-04" db="EMBL/GenBank/DDBJ databases">
        <title>Novel microbial lineages endemic to geothermal iron-oxide mats fill important gaps in the evolutionary history of Archaea.</title>
        <authorList>
            <person name="Jay Z.J."/>
            <person name="Beam J.P."/>
            <person name="Dlakic M."/>
            <person name="Rusch D.B."/>
            <person name="Kozubal M.A."/>
            <person name="Inskeep W.P."/>
        </authorList>
    </citation>
    <scope>NUCLEOTIDE SEQUENCE [LARGE SCALE GENOMIC DNA]</scope>
    <source>
        <strain evidence="1">OSP_D</strain>
    </source>
</reference>